<reference evidence="2" key="1">
    <citation type="submission" date="2021-03" db="EMBL/GenBank/DDBJ databases">
        <title>Draft genome sequence of rust myrtle Austropuccinia psidii MF-1, a brazilian biotype.</title>
        <authorList>
            <person name="Quecine M.C."/>
            <person name="Pachon D.M.R."/>
            <person name="Bonatelli M.L."/>
            <person name="Correr F.H."/>
            <person name="Franceschini L.M."/>
            <person name="Leite T.F."/>
            <person name="Margarido G.R.A."/>
            <person name="Almeida C.A."/>
            <person name="Ferrarezi J.A."/>
            <person name="Labate C.A."/>
        </authorList>
    </citation>
    <scope>NUCLEOTIDE SEQUENCE</scope>
    <source>
        <strain evidence="2">MF-1</strain>
    </source>
</reference>
<feature type="region of interest" description="Disordered" evidence="1">
    <location>
        <begin position="39"/>
        <end position="75"/>
    </location>
</feature>
<feature type="compositionally biased region" description="Polar residues" evidence="1">
    <location>
        <begin position="52"/>
        <end position="75"/>
    </location>
</feature>
<accession>A0A9Q3ED55</accession>
<feature type="region of interest" description="Disordered" evidence="1">
    <location>
        <begin position="206"/>
        <end position="251"/>
    </location>
</feature>
<sequence>MFTHHHSFRNQNDKSSLTGLDFGDKDFTDGFVDVQDKTRSSISGFGHPRGSTPLSALSSRRSTPSNGLSSDSPQIKRTLPNISALIDFLDNETLIQSPSHSAKSSNLISNHPQFQSNQSNSNSNIHQVHHHHHLNSISPKSNDLTHQKNLKNSHFPISSTPLDHQIPLENLIDQSSQLSSPLNHRHPPQVSQPTLQSLDFTNRLNSNRPLLRSHPLESINPLPTHPSFSQRQSFASDPPLKSTSKSSNAADRMAAAVMEGAPQSHWTFRTDRNSISNKLGIKRSKVVEELLQPLQPSLSCPTQPIDQVTNIFQSLENSDLPQSLIDQTRRTGLAIQNSSPTSLEPSTATVKSNQTFSLPNLVRPLPQRLPLPSPSLNQDPNRTIHTDATEQVEALDARVNQLLLHIRADQLEKANLVTALADARSEVAALRDEVRLLRIGVQKLGENRPNQHSADARLEQASRVLKEDFSPTRYRSFSQLQNDQQSTSEKKSRRLSAVAADFGIEKARPTAIPPVENSDLPLLHGKSPTYSKTNNELTPVPQANEDKLHIPSNLSSVLSEPIAELARHMLADFALAMTFTRWVDSLIMKPSSTGKHSNTKQFRSDDEIFNSENLENLRSRLKIWKQLIKK</sequence>
<feature type="compositionally biased region" description="Low complexity" evidence="1">
    <location>
        <begin position="109"/>
        <end position="126"/>
    </location>
</feature>
<gene>
    <name evidence="2" type="ORF">O181_055192</name>
</gene>
<comment type="caution">
    <text evidence="2">The sequence shown here is derived from an EMBL/GenBank/DDBJ whole genome shotgun (WGS) entry which is preliminary data.</text>
</comment>
<dbReference type="OrthoDB" id="2505192at2759"/>
<evidence type="ECO:0000313" key="3">
    <source>
        <dbReference type="Proteomes" id="UP000765509"/>
    </source>
</evidence>
<feature type="compositionally biased region" description="Polar residues" evidence="1">
    <location>
        <begin position="475"/>
        <end position="487"/>
    </location>
</feature>
<feature type="compositionally biased region" description="Polar residues" evidence="1">
    <location>
        <begin position="150"/>
        <end position="162"/>
    </location>
</feature>
<dbReference type="Proteomes" id="UP000765509">
    <property type="component" value="Unassembled WGS sequence"/>
</dbReference>
<name>A0A9Q3ED55_9BASI</name>
<feature type="compositionally biased region" description="Polar residues" evidence="1">
    <location>
        <begin position="226"/>
        <end position="249"/>
    </location>
</feature>
<feature type="region of interest" description="Disordered" evidence="1">
    <location>
        <begin position="100"/>
        <end position="162"/>
    </location>
</feature>
<dbReference type="EMBL" id="AVOT02024652">
    <property type="protein sequence ID" value="MBW0515477.1"/>
    <property type="molecule type" value="Genomic_DNA"/>
</dbReference>
<feature type="region of interest" description="Disordered" evidence="1">
    <location>
        <begin position="475"/>
        <end position="494"/>
    </location>
</feature>
<dbReference type="AlphaFoldDB" id="A0A9Q3ED55"/>
<organism evidence="2 3">
    <name type="scientific">Austropuccinia psidii MF-1</name>
    <dbReference type="NCBI Taxonomy" id="1389203"/>
    <lineage>
        <taxon>Eukaryota</taxon>
        <taxon>Fungi</taxon>
        <taxon>Dikarya</taxon>
        <taxon>Basidiomycota</taxon>
        <taxon>Pucciniomycotina</taxon>
        <taxon>Pucciniomycetes</taxon>
        <taxon>Pucciniales</taxon>
        <taxon>Sphaerophragmiaceae</taxon>
        <taxon>Austropuccinia</taxon>
    </lineage>
</organism>
<keyword evidence="3" id="KW-1185">Reference proteome</keyword>
<evidence type="ECO:0000313" key="2">
    <source>
        <dbReference type="EMBL" id="MBW0515477.1"/>
    </source>
</evidence>
<feature type="region of interest" description="Disordered" evidence="1">
    <location>
        <begin position="177"/>
        <end position="196"/>
    </location>
</feature>
<protein>
    <submittedName>
        <fullName evidence="2">Uncharacterized protein</fullName>
    </submittedName>
</protein>
<evidence type="ECO:0000256" key="1">
    <source>
        <dbReference type="SAM" id="MobiDB-lite"/>
    </source>
</evidence>
<proteinExistence type="predicted"/>